<reference evidence="5" key="2">
    <citation type="submission" date="2019-10" db="EMBL/GenBank/DDBJ databases">
        <authorList>
            <consortium name="NCBI Genome Project"/>
        </authorList>
    </citation>
    <scope>NUCLEOTIDE SEQUENCE</scope>
    <source>
        <strain evidence="5">NI907</strain>
    </source>
</reference>
<organism evidence="4 5">
    <name type="scientific">Pyricularia grisea</name>
    <name type="common">Crabgrass-specific blast fungus</name>
    <name type="synonym">Magnaporthe grisea</name>
    <dbReference type="NCBI Taxonomy" id="148305"/>
    <lineage>
        <taxon>Eukaryota</taxon>
        <taxon>Fungi</taxon>
        <taxon>Dikarya</taxon>
        <taxon>Ascomycota</taxon>
        <taxon>Pezizomycotina</taxon>
        <taxon>Sordariomycetes</taxon>
        <taxon>Sordariomycetidae</taxon>
        <taxon>Magnaporthales</taxon>
        <taxon>Pyriculariaceae</taxon>
        <taxon>Pyricularia</taxon>
    </lineage>
</organism>
<keyword evidence="4" id="KW-1185">Reference proteome</keyword>
<dbReference type="PROSITE" id="PS00028">
    <property type="entry name" value="ZINC_FINGER_C2H2_1"/>
    <property type="match status" value="2"/>
</dbReference>
<dbReference type="Gene3D" id="3.30.160.60">
    <property type="entry name" value="Classic Zinc Finger"/>
    <property type="match status" value="1"/>
</dbReference>
<sequence length="952" mass="108230">MEIQCTDFPILTTRPVQSFKDSQLGERVAQFASKYASALTSNKPLREKPRADCDKYRDSQEQVMKHWRGFFHDVVHKLQPDVDPDEIWLDLCRGGLPACKAMDYCKWFLEDYIAQSAREVWSDESDDMDIERSIKRNLSVSAIWRTLVTAVDNTILYRKRQTVDGEEAHRWTLMYSDSQKKRGSGPVADISNWIKTDLTVEYDLVQEQTFKKVGATSVDALVLLRALWVSAEHIPCSRQDRVDFHKAFLVMRTGGFRPGCVVKLKYKQVEVDLVRHPGLPASTKMVPRVNITILQNKRRRSQAGKSQDEKVEFPVFPAKDPLVCLSTLLITQAIYDQAFATSTTSLDDLTRPRNDHYVKMRWKKEMLDREIIQIDYATFLRGFHRLVLVAGAREKIRPYALRVGAGADLDKALTSAQRNYVLSNSTSIFEKNYQPRAVSFDLMKITFGDHAGGDETEELLKLTHNMSFTWNKNAPIYPTQEDVASFEQKPRIRAYRAEYARLKVDPSPEAQKQANRVQSRISKSIDILCKLRVARRRKEFWEDSDGRNADGKRTDDMPNQHINPRKARHQDSMTAATQIGQILCQDEVGSTEFSNSLLNFLRCEDDSIATLCEGLESPQAPMPTCLLCKTTFTDRRNMIRHNVNKHQAQFEKPFDCPSCKNPFTIQGADDWYQHVFYFHGKQNAARWPLVKKEADTASTLLTCDRLAGSKHICCLCGHDYNSKKNLTRHNLETHHREGRFDELFDCPACSIINNEKREIKNAAEWSSHVARVHGEHNAPALPKTNISFKRNRDGGKKSDNKPELEGKGANHDVQTVVPKKKRRPDKGQLEIYKGKKALCLLCGWITAPGRFFSTHLGKKHGKQFESPFSCPRCLESGREVRISCRFGWTCHVSKEHGGDNGAMLVDAGESNNGVGRCVKSDVEMPKQVEAVSGGKGALIEPGIPDTFIDAIL</sequence>
<dbReference type="PANTHER" id="PTHR37535">
    <property type="entry name" value="FLUG DOMAIN PROTEIN"/>
    <property type="match status" value="1"/>
</dbReference>
<name>A0A6P8AUH4_PYRGI</name>
<dbReference type="PANTHER" id="PTHR37535:SF3">
    <property type="entry name" value="FLUG DOMAIN-CONTAINING PROTEIN"/>
    <property type="match status" value="1"/>
</dbReference>
<dbReference type="PROSITE" id="PS50157">
    <property type="entry name" value="ZINC_FINGER_C2H2_2"/>
    <property type="match status" value="1"/>
</dbReference>
<keyword evidence="1" id="KW-0863">Zinc-finger</keyword>
<dbReference type="Pfam" id="PF11917">
    <property type="entry name" value="DUF3435"/>
    <property type="match status" value="1"/>
</dbReference>
<evidence type="ECO:0000256" key="2">
    <source>
        <dbReference type="SAM" id="MobiDB-lite"/>
    </source>
</evidence>
<dbReference type="InterPro" id="IPR013087">
    <property type="entry name" value="Znf_C2H2_type"/>
</dbReference>
<evidence type="ECO:0000313" key="4">
    <source>
        <dbReference type="Proteomes" id="UP000515153"/>
    </source>
</evidence>
<keyword evidence="1" id="KW-0862">Zinc</keyword>
<dbReference type="KEGG" id="pgri:PgNI_09053"/>
<evidence type="ECO:0000259" key="3">
    <source>
        <dbReference type="PROSITE" id="PS50157"/>
    </source>
</evidence>
<reference evidence="5" key="3">
    <citation type="submission" date="2025-08" db="UniProtKB">
        <authorList>
            <consortium name="RefSeq"/>
        </authorList>
    </citation>
    <scope>IDENTIFICATION</scope>
    <source>
        <strain evidence="5">NI907</strain>
    </source>
</reference>
<feature type="region of interest" description="Disordered" evidence="2">
    <location>
        <begin position="541"/>
        <end position="570"/>
    </location>
</feature>
<feature type="domain" description="C2H2-type" evidence="3">
    <location>
        <begin position="711"/>
        <end position="739"/>
    </location>
</feature>
<reference evidence="4 5" key="1">
    <citation type="journal article" date="2019" name="Mol. Biol. Evol.">
        <title>Blast fungal genomes show frequent chromosomal changes, gene gains and losses, and effector gene turnover.</title>
        <authorList>
            <person name="Gomez Luciano L.B."/>
            <person name="Jason Tsai I."/>
            <person name="Chuma I."/>
            <person name="Tosa Y."/>
            <person name="Chen Y.H."/>
            <person name="Li J.Y."/>
            <person name="Li M.Y."/>
            <person name="Jade Lu M.Y."/>
            <person name="Nakayashiki H."/>
            <person name="Li W.H."/>
        </authorList>
    </citation>
    <scope>NUCLEOTIDE SEQUENCE [LARGE SCALE GENOMIC DNA]</scope>
    <source>
        <strain evidence="4 5">NI907</strain>
    </source>
</reference>
<accession>A0A6P8AUH4</accession>
<feature type="compositionally biased region" description="Basic and acidic residues" evidence="2">
    <location>
        <begin position="541"/>
        <end position="558"/>
    </location>
</feature>
<evidence type="ECO:0000313" key="5">
    <source>
        <dbReference type="RefSeq" id="XP_030978557.1"/>
    </source>
</evidence>
<proteinExistence type="predicted"/>
<keyword evidence="1" id="KW-0479">Metal-binding</keyword>
<dbReference type="GO" id="GO:0008270">
    <property type="term" value="F:zinc ion binding"/>
    <property type="evidence" value="ECO:0007669"/>
    <property type="project" value="UniProtKB-KW"/>
</dbReference>
<dbReference type="GeneID" id="41963951"/>
<dbReference type="Proteomes" id="UP000515153">
    <property type="component" value="Chromosome V"/>
</dbReference>
<dbReference type="InterPro" id="IPR021842">
    <property type="entry name" value="DUF3435"/>
</dbReference>
<feature type="region of interest" description="Disordered" evidence="2">
    <location>
        <begin position="776"/>
        <end position="824"/>
    </location>
</feature>
<dbReference type="RefSeq" id="XP_030978557.1">
    <property type="nucleotide sequence ID" value="XM_031129043.1"/>
</dbReference>
<gene>
    <name evidence="5" type="ORF">PgNI_09053</name>
</gene>
<protein>
    <recommendedName>
        <fullName evidence="3">C2H2-type domain-containing protein</fullName>
    </recommendedName>
</protein>
<feature type="compositionally biased region" description="Basic and acidic residues" evidence="2">
    <location>
        <begin position="790"/>
        <end position="810"/>
    </location>
</feature>
<dbReference type="SMART" id="SM00355">
    <property type="entry name" value="ZnF_C2H2"/>
    <property type="match status" value="4"/>
</dbReference>
<dbReference type="AlphaFoldDB" id="A0A6P8AUH4"/>
<evidence type="ECO:0000256" key="1">
    <source>
        <dbReference type="PROSITE-ProRule" id="PRU00042"/>
    </source>
</evidence>